<organism evidence="2 3">
    <name type="scientific">Paenibacillus campinasensis</name>
    <dbReference type="NCBI Taxonomy" id="66347"/>
    <lineage>
        <taxon>Bacteria</taxon>
        <taxon>Bacillati</taxon>
        <taxon>Bacillota</taxon>
        <taxon>Bacilli</taxon>
        <taxon>Bacillales</taxon>
        <taxon>Paenibacillaceae</taxon>
        <taxon>Paenibacillus</taxon>
    </lineage>
</organism>
<dbReference type="EMBL" id="WOAA01000031">
    <property type="protein sequence ID" value="MUG68664.1"/>
    <property type="molecule type" value="Genomic_DNA"/>
</dbReference>
<gene>
    <name evidence="2" type="ORF">GNP94_22085</name>
</gene>
<protein>
    <recommendedName>
        <fullName evidence="4">Aspartyl-phosphate phosphatase Spo0E family protein</fullName>
    </recommendedName>
</protein>
<comment type="caution">
    <text evidence="2">The sequence shown here is derived from an EMBL/GenBank/DDBJ whole genome shotgun (WGS) entry which is preliminary data.</text>
</comment>
<evidence type="ECO:0008006" key="4">
    <source>
        <dbReference type="Google" id="ProtNLM"/>
    </source>
</evidence>
<reference evidence="2 3" key="1">
    <citation type="submission" date="2019-11" db="EMBL/GenBank/DDBJ databases">
        <title>Draft genome sequences of five Paenibacillus species of dairy origin.</title>
        <authorList>
            <person name="Olajide A.M."/>
            <person name="Chen S."/>
            <person name="Lapointe G."/>
        </authorList>
    </citation>
    <scope>NUCLEOTIDE SEQUENCE [LARGE SCALE GENOMIC DNA]</scope>
    <source>
        <strain evidence="2 3">3CS1</strain>
    </source>
</reference>
<sequence length="78" mass="8940">MKDILLARDKQRRAIRRQLASLYIEFLEAESARNLGALASINREIGKLRAFLVKTDPVEQPEPTSPEKEQRPRLANVI</sequence>
<dbReference type="RefSeq" id="WP_155619030.1">
    <property type="nucleotide sequence ID" value="NZ_WOAA01000031.1"/>
</dbReference>
<evidence type="ECO:0000313" key="2">
    <source>
        <dbReference type="EMBL" id="MUG68664.1"/>
    </source>
</evidence>
<keyword evidence="3" id="KW-1185">Reference proteome</keyword>
<dbReference type="Proteomes" id="UP000435177">
    <property type="component" value="Unassembled WGS sequence"/>
</dbReference>
<name>A0ABW9T5V4_9BACL</name>
<evidence type="ECO:0000256" key="1">
    <source>
        <dbReference type="SAM" id="MobiDB-lite"/>
    </source>
</evidence>
<accession>A0ABW9T5V4</accession>
<feature type="region of interest" description="Disordered" evidence="1">
    <location>
        <begin position="56"/>
        <end position="78"/>
    </location>
</feature>
<proteinExistence type="predicted"/>
<evidence type="ECO:0000313" key="3">
    <source>
        <dbReference type="Proteomes" id="UP000435177"/>
    </source>
</evidence>